<dbReference type="SUPFAM" id="SSF55120">
    <property type="entry name" value="Pseudouridine synthase"/>
    <property type="match status" value="1"/>
</dbReference>
<dbReference type="Pfam" id="PF00849">
    <property type="entry name" value="PseudoU_synth_2"/>
    <property type="match status" value="1"/>
</dbReference>
<dbReference type="RefSeq" id="WP_301130441.1">
    <property type="nucleotide sequence ID" value="NZ_JAUHPV010000014.1"/>
</dbReference>
<keyword evidence="6" id="KW-1185">Reference proteome</keyword>
<evidence type="ECO:0000256" key="2">
    <source>
        <dbReference type="ARBA" id="ARBA00031870"/>
    </source>
</evidence>
<dbReference type="InterPro" id="IPR006224">
    <property type="entry name" value="PsdUridine_synth_RluA-like_CS"/>
</dbReference>
<name>A0ABT8G674_9MICO</name>
<dbReference type="InterPro" id="IPR006145">
    <property type="entry name" value="PsdUridine_synth_RsuA/RluA"/>
</dbReference>
<accession>A0ABT8G674</accession>
<dbReference type="InterPro" id="IPR050188">
    <property type="entry name" value="RluA_PseudoU_synthase"/>
</dbReference>
<comment type="caution">
    <text evidence="5">The sequence shown here is derived from an EMBL/GenBank/DDBJ whole genome shotgun (WGS) entry which is preliminary data.</text>
</comment>
<dbReference type="PANTHER" id="PTHR21600:SF84">
    <property type="entry name" value="PSEUDOURIDINE SYNTHASE RSUA_RLUA-LIKE DOMAIN-CONTAINING PROTEIN"/>
    <property type="match status" value="1"/>
</dbReference>
<dbReference type="InterPro" id="IPR020103">
    <property type="entry name" value="PsdUridine_synth_cat_dom_sf"/>
</dbReference>
<dbReference type="PANTHER" id="PTHR21600">
    <property type="entry name" value="MITOCHONDRIAL RNA PSEUDOURIDINE SYNTHASE"/>
    <property type="match status" value="1"/>
</dbReference>
<evidence type="ECO:0000313" key="5">
    <source>
        <dbReference type="EMBL" id="MDN4474214.1"/>
    </source>
</evidence>
<organism evidence="5 6">
    <name type="scientific">Demequina zhanjiangensis</name>
    <dbReference type="NCBI Taxonomy" id="3051659"/>
    <lineage>
        <taxon>Bacteria</taxon>
        <taxon>Bacillati</taxon>
        <taxon>Actinomycetota</taxon>
        <taxon>Actinomycetes</taxon>
        <taxon>Micrococcales</taxon>
        <taxon>Demequinaceae</taxon>
        <taxon>Demequina</taxon>
    </lineage>
</organism>
<gene>
    <name evidence="5" type="ORF">QQX04_14530</name>
</gene>
<dbReference type="EMBL" id="JAUHPV010000014">
    <property type="protein sequence ID" value="MDN4474214.1"/>
    <property type="molecule type" value="Genomic_DNA"/>
</dbReference>
<feature type="domain" description="Pseudouridine synthase RsuA/RluA-like" evidence="4">
    <location>
        <begin position="101"/>
        <end position="247"/>
    </location>
</feature>
<protein>
    <recommendedName>
        <fullName evidence="2">RNA pseudouridylate synthase</fullName>
    </recommendedName>
    <alternativeName>
        <fullName evidence="3">RNA-uridine isomerase</fullName>
    </alternativeName>
</protein>
<dbReference type="PROSITE" id="PS01129">
    <property type="entry name" value="PSI_RLU"/>
    <property type="match status" value="1"/>
</dbReference>
<reference evidence="5" key="1">
    <citation type="submission" date="2023-06" db="EMBL/GenBank/DDBJ databases">
        <title>SYSU T00b26.</title>
        <authorList>
            <person name="Gao L."/>
            <person name="Fang B.-Z."/>
            <person name="Li W.-J."/>
        </authorList>
    </citation>
    <scope>NUCLEOTIDE SEQUENCE</scope>
    <source>
        <strain evidence="5">SYSU T00b26</strain>
    </source>
</reference>
<proteinExistence type="predicted"/>
<evidence type="ECO:0000256" key="3">
    <source>
        <dbReference type="ARBA" id="ARBA00033164"/>
    </source>
</evidence>
<evidence type="ECO:0000259" key="4">
    <source>
        <dbReference type="Pfam" id="PF00849"/>
    </source>
</evidence>
<dbReference type="Proteomes" id="UP001172738">
    <property type="component" value="Unassembled WGS sequence"/>
</dbReference>
<comment type="catalytic activity">
    <reaction evidence="1">
        <text>a uridine in RNA = a pseudouridine in RNA</text>
        <dbReference type="Rhea" id="RHEA:48348"/>
        <dbReference type="Rhea" id="RHEA-COMP:12068"/>
        <dbReference type="Rhea" id="RHEA-COMP:12069"/>
        <dbReference type="ChEBI" id="CHEBI:65314"/>
        <dbReference type="ChEBI" id="CHEBI:65315"/>
    </reaction>
</comment>
<dbReference type="Gene3D" id="3.30.2350.10">
    <property type="entry name" value="Pseudouridine synthase"/>
    <property type="match status" value="1"/>
</dbReference>
<evidence type="ECO:0000256" key="1">
    <source>
        <dbReference type="ARBA" id="ARBA00000073"/>
    </source>
</evidence>
<evidence type="ECO:0000313" key="6">
    <source>
        <dbReference type="Proteomes" id="UP001172738"/>
    </source>
</evidence>
<sequence length="315" mass="35382">MPPRSPLPQRHGLDAAWVRMPGPGLDGAPPWATIREFLLERLPAKAEVERRLAEGEFVDDAGVVLTGDEAYRPHRFVWFHRPLEPEVPVPFPIEVLDRTDNLLVVDKPHFLATMPRGAHVRETALVKLRVALDLPELAPAHRLDRLTAGVLVFTTHRACRGAYAKVFQSRRMSKTYDAIGRYDASLTFPLRLVGRIEKDRGVLQARLVPGEPNAETLVEVVEVRGDHALYRLTPLTGKTHQLRLQMADAGLPLVGDPLYPEVVEDDPSDFSSPLRLVARRLRFTDPLDGIERDYVSTRALEWPADPPSLPHHHEG</sequence>